<feature type="region of interest" description="Disordered" evidence="1">
    <location>
        <begin position="186"/>
        <end position="238"/>
    </location>
</feature>
<feature type="region of interest" description="Disordered" evidence="1">
    <location>
        <begin position="420"/>
        <end position="462"/>
    </location>
</feature>
<keyword evidence="3" id="KW-1185">Reference proteome</keyword>
<accession>A0A8H7ZXX0</accession>
<comment type="caution">
    <text evidence="2">The sequence shown here is derived from an EMBL/GenBank/DDBJ whole genome shotgun (WGS) entry which is preliminary data.</text>
</comment>
<reference evidence="2 3" key="1">
    <citation type="journal article" name="Sci. Rep.">
        <title>Genome-scale phylogenetic analyses confirm Olpidium as the closest living zoosporic fungus to the non-flagellated, terrestrial fungi.</title>
        <authorList>
            <person name="Chang Y."/>
            <person name="Rochon D."/>
            <person name="Sekimoto S."/>
            <person name="Wang Y."/>
            <person name="Chovatia M."/>
            <person name="Sandor L."/>
            <person name="Salamov A."/>
            <person name="Grigoriev I.V."/>
            <person name="Stajich J.E."/>
            <person name="Spatafora J.W."/>
        </authorList>
    </citation>
    <scope>NUCLEOTIDE SEQUENCE [LARGE SCALE GENOMIC DNA]</scope>
    <source>
        <strain evidence="2">S191</strain>
    </source>
</reference>
<dbReference type="AlphaFoldDB" id="A0A8H7ZXX0"/>
<proteinExistence type="predicted"/>
<organism evidence="2 3">
    <name type="scientific">Olpidium bornovanus</name>
    <dbReference type="NCBI Taxonomy" id="278681"/>
    <lineage>
        <taxon>Eukaryota</taxon>
        <taxon>Fungi</taxon>
        <taxon>Fungi incertae sedis</taxon>
        <taxon>Olpidiomycota</taxon>
        <taxon>Olpidiomycotina</taxon>
        <taxon>Olpidiomycetes</taxon>
        <taxon>Olpidiales</taxon>
        <taxon>Olpidiaceae</taxon>
        <taxon>Olpidium</taxon>
    </lineage>
</organism>
<evidence type="ECO:0000256" key="1">
    <source>
        <dbReference type="SAM" id="MobiDB-lite"/>
    </source>
</evidence>
<name>A0A8H7ZXX0_9FUNG</name>
<sequence>MMNRFTILRDGPPRPENQDGRGSVHLGVHRFFDCGSLRGRFPGVQLYFRVGAGEHHNADHVFRVPQDAAAEEHRVQGHGHFLGGLVLRAFEHHGAVVREEVCRRRLRIDSQPERGALRRGLQRRRLGQAVPDLQVGLPVEVFRLHVAEALGLRARQDENVGRYELVVPEEDHVPGAHVFPERLPPERVRRRPGPAEDVGVDRRVFPAGRGGGPPSRLAGADGRSGENAPGGQTRPVAGGRGRLEAVVDVVRRPVRPVDQISEEFRDEAHETPERLVGIMPEQRPERLLGDLEHVDVGPVPQDVDGPVVHAGVRRVPFPILDAVLYRGQRHDEDQRHRRHQRVDGLELRERLQDRQQQEEAVRHPPELLKQVLRQERQRGVLRGVQLVGRKPRDRPPPVVHGAPREGRVQVDLDLRRARVRRRPPAGLRAAGRRHLRPKKEAAQPGSRALPLPHPPSDQAMRGARGCAVMRERQVVFSPAR</sequence>
<gene>
    <name evidence="2" type="ORF">BJ554DRAFT_6616</name>
</gene>
<feature type="non-terminal residue" evidence="2">
    <location>
        <position position="480"/>
    </location>
</feature>
<protein>
    <submittedName>
        <fullName evidence="2">Uncharacterized protein</fullName>
    </submittedName>
</protein>
<evidence type="ECO:0000313" key="2">
    <source>
        <dbReference type="EMBL" id="KAG5461222.1"/>
    </source>
</evidence>
<dbReference type="EMBL" id="JAEFCI010003987">
    <property type="protein sequence ID" value="KAG5461222.1"/>
    <property type="molecule type" value="Genomic_DNA"/>
</dbReference>
<feature type="region of interest" description="Disordered" evidence="1">
    <location>
        <begin position="1"/>
        <end position="21"/>
    </location>
</feature>
<evidence type="ECO:0000313" key="3">
    <source>
        <dbReference type="Proteomes" id="UP000673691"/>
    </source>
</evidence>
<dbReference type="Proteomes" id="UP000673691">
    <property type="component" value="Unassembled WGS sequence"/>
</dbReference>